<dbReference type="Proteomes" id="UP000070810">
    <property type="component" value="Unassembled WGS sequence"/>
</dbReference>
<evidence type="ECO:0000313" key="4">
    <source>
        <dbReference type="Proteomes" id="UP000070810"/>
    </source>
</evidence>
<proteinExistence type="predicted"/>
<reference evidence="3 4" key="1">
    <citation type="journal article" date="2016" name="Front. Microbiol.">
        <title>Genomic Resource of Rice Seed Associated Bacteria.</title>
        <authorList>
            <person name="Midha S."/>
            <person name="Bansal K."/>
            <person name="Sharma S."/>
            <person name="Kumar N."/>
            <person name="Patil P.P."/>
            <person name="Chaudhry V."/>
            <person name="Patil P.B."/>
        </authorList>
    </citation>
    <scope>NUCLEOTIDE SEQUENCE [LARGE SCALE GENOMIC DNA]</scope>
    <source>
        <strain evidence="3 4">NS354</strain>
    </source>
</reference>
<protein>
    <submittedName>
        <fullName evidence="3">MFS transporter</fullName>
    </submittedName>
</protein>
<dbReference type="SMART" id="SM00903">
    <property type="entry name" value="Flavin_Reduct"/>
    <property type="match status" value="1"/>
</dbReference>
<dbReference type="GO" id="GO:0042602">
    <property type="term" value="F:riboflavin reductase (NADPH) activity"/>
    <property type="evidence" value="ECO:0007669"/>
    <property type="project" value="TreeGrafter"/>
</dbReference>
<evidence type="ECO:0000256" key="1">
    <source>
        <dbReference type="ARBA" id="ARBA00023002"/>
    </source>
</evidence>
<dbReference type="PANTHER" id="PTHR30466">
    <property type="entry name" value="FLAVIN REDUCTASE"/>
    <property type="match status" value="1"/>
</dbReference>
<keyword evidence="1" id="KW-0560">Oxidoreductase</keyword>
<evidence type="ECO:0000313" key="3">
    <source>
        <dbReference type="EMBL" id="KTR86180.1"/>
    </source>
</evidence>
<accession>A0A147EP24</accession>
<dbReference type="Pfam" id="PF01613">
    <property type="entry name" value="Flavin_Reduct"/>
    <property type="match status" value="1"/>
</dbReference>
<dbReference type="EMBL" id="LDRK01000026">
    <property type="protein sequence ID" value="KTR86180.1"/>
    <property type="molecule type" value="Genomic_DNA"/>
</dbReference>
<dbReference type="PANTHER" id="PTHR30466:SF1">
    <property type="entry name" value="FMN REDUCTASE (NADH) RUTF"/>
    <property type="match status" value="1"/>
</dbReference>
<dbReference type="SUPFAM" id="SSF50475">
    <property type="entry name" value="FMN-binding split barrel"/>
    <property type="match status" value="1"/>
</dbReference>
<evidence type="ECO:0000259" key="2">
    <source>
        <dbReference type="SMART" id="SM00903"/>
    </source>
</evidence>
<dbReference type="InterPro" id="IPR012349">
    <property type="entry name" value="Split_barrel_FMN-bd"/>
</dbReference>
<dbReference type="GO" id="GO:0010181">
    <property type="term" value="F:FMN binding"/>
    <property type="evidence" value="ECO:0007669"/>
    <property type="project" value="InterPro"/>
</dbReference>
<feature type="domain" description="Flavin reductase like" evidence="2">
    <location>
        <begin position="15"/>
        <end position="161"/>
    </location>
</feature>
<name>A0A147EP24_9MICO</name>
<organism evidence="3 4">
    <name type="scientific">Leucobacter chromiiresistens</name>
    <dbReference type="NCBI Taxonomy" id="1079994"/>
    <lineage>
        <taxon>Bacteria</taxon>
        <taxon>Bacillati</taxon>
        <taxon>Actinomycetota</taxon>
        <taxon>Actinomycetes</taxon>
        <taxon>Micrococcales</taxon>
        <taxon>Microbacteriaceae</taxon>
        <taxon>Leucobacter</taxon>
    </lineage>
</organism>
<dbReference type="InterPro" id="IPR050268">
    <property type="entry name" value="NADH-dep_flavin_reductase"/>
</dbReference>
<dbReference type="OrthoDB" id="6401628at2"/>
<comment type="caution">
    <text evidence="3">The sequence shown here is derived from an EMBL/GenBank/DDBJ whole genome shotgun (WGS) entry which is preliminary data.</text>
</comment>
<dbReference type="GO" id="GO:0006208">
    <property type="term" value="P:pyrimidine nucleobase catabolic process"/>
    <property type="evidence" value="ECO:0007669"/>
    <property type="project" value="TreeGrafter"/>
</dbReference>
<keyword evidence="4" id="KW-1185">Reference proteome</keyword>
<dbReference type="InterPro" id="IPR002563">
    <property type="entry name" value="Flavin_Rdtase-like_dom"/>
</dbReference>
<dbReference type="RefSeq" id="WP_058593606.1">
    <property type="nucleotide sequence ID" value="NZ_LDRK01000026.1"/>
</dbReference>
<dbReference type="AlphaFoldDB" id="A0A147EP24"/>
<gene>
    <name evidence="3" type="ORF">NS354_05620</name>
</gene>
<sequence length="166" mass="17855">MTDLDPRQLEFRQAMANLAAAVHVVTTDGPHGRLGITVSAACSVTDAPPTILVCINRGSSAHDVFAANGRLALNVLAGDQEDLARHFSGQTKVPMEDRFAWDVWQDLGGIPTLRDARVALTGRITSTLERGTHSVFFVEIDAIRFRSDAQALVYDSRAFHAVGAAA</sequence>
<dbReference type="PATRIC" id="fig|1079994.3.peg.1213"/>
<dbReference type="Gene3D" id="2.30.110.10">
    <property type="entry name" value="Electron Transport, Fmn-binding Protein, Chain A"/>
    <property type="match status" value="1"/>
</dbReference>